<evidence type="ECO:0000256" key="1">
    <source>
        <dbReference type="SAM" id="MobiDB-lite"/>
    </source>
</evidence>
<dbReference type="Proteomes" id="UP001419268">
    <property type="component" value="Unassembled WGS sequence"/>
</dbReference>
<dbReference type="AlphaFoldDB" id="A0AAP0Q3J3"/>
<gene>
    <name evidence="2" type="ORF">Scep_001161</name>
</gene>
<keyword evidence="3" id="KW-1185">Reference proteome</keyword>
<dbReference type="EMBL" id="JBBNAG010000001">
    <property type="protein sequence ID" value="KAK9165970.1"/>
    <property type="molecule type" value="Genomic_DNA"/>
</dbReference>
<comment type="caution">
    <text evidence="2">The sequence shown here is derived from an EMBL/GenBank/DDBJ whole genome shotgun (WGS) entry which is preliminary data.</text>
</comment>
<feature type="compositionally biased region" description="Basic and acidic residues" evidence="1">
    <location>
        <begin position="67"/>
        <end position="86"/>
    </location>
</feature>
<name>A0AAP0Q3J3_9MAGN</name>
<reference evidence="2 3" key="1">
    <citation type="submission" date="2024-01" db="EMBL/GenBank/DDBJ databases">
        <title>Genome assemblies of Stephania.</title>
        <authorList>
            <person name="Yang L."/>
        </authorList>
    </citation>
    <scope>NUCLEOTIDE SEQUENCE [LARGE SCALE GENOMIC DNA]</scope>
    <source>
        <strain evidence="2">JXDWG</strain>
        <tissue evidence="2">Leaf</tissue>
    </source>
</reference>
<evidence type="ECO:0000313" key="3">
    <source>
        <dbReference type="Proteomes" id="UP001419268"/>
    </source>
</evidence>
<accession>A0AAP0Q3J3</accession>
<sequence>MRVCCKSVANLLQIIGDRTYTFLICPSNMPGSSSVEGRAQQQRSCERSEAAEKRGRAAAAEIMIASESERGAGSEQQRRRTIARERSSAVAAWRVNRKGTLGA</sequence>
<feature type="compositionally biased region" description="Polar residues" evidence="1">
    <location>
        <begin position="31"/>
        <end position="43"/>
    </location>
</feature>
<organism evidence="2 3">
    <name type="scientific">Stephania cephalantha</name>
    <dbReference type="NCBI Taxonomy" id="152367"/>
    <lineage>
        <taxon>Eukaryota</taxon>
        <taxon>Viridiplantae</taxon>
        <taxon>Streptophyta</taxon>
        <taxon>Embryophyta</taxon>
        <taxon>Tracheophyta</taxon>
        <taxon>Spermatophyta</taxon>
        <taxon>Magnoliopsida</taxon>
        <taxon>Ranunculales</taxon>
        <taxon>Menispermaceae</taxon>
        <taxon>Menispermoideae</taxon>
        <taxon>Cissampelideae</taxon>
        <taxon>Stephania</taxon>
    </lineage>
</organism>
<protein>
    <submittedName>
        <fullName evidence="2">Uncharacterized protein</fullName>
    </submittedName>
</protein>
<feature type="region of interest" description="Disordered" evidence="1">
    <location>
        <begin position="31"/>
        <end position="52"/>
    </location>
</feature>
<feature type="region of interest" description="Disordered" evidence="1">
    <location>
        <begin position="65"/>
        <end position="86"/>
    </location>
</feature>
<proteinExistence type="predicted"/>
<evidence type="ECO:0000313" key="2">
    <source>
        <dbReference type="EMBL" id="KAK9165970.1"/>
    </source>
</evidence>